<dbReference type="GO" id="GO:0008767">
    <property type="term" value="F:UDP-galactopyranose mutase activity"/>
    <property type="evidence" value="ECO:0007669"/>
    <property type="project" value="TreeGrafter"/>
</dbReference>
<dbReference type="GO" id="GO:0016491">
    <property type="term" value="F:oxidoreductase activity"/>
    <property type="evidence" value="ECO:0007669"/>
    <property type="project" value="InterPro"/>
</dbReference>
<name>A0A412E498_BACSE</name>
<protein>
    <submittedName>
        <fullName evidence="2">LPS biosynthesis protein</fullName>
    </submittedName>
</protein>
<dbReference type="RefSeq" id="WP_117917497.1">
    <property type="nucleotide sequence ID" value="NZ_CP081913.1"/>
</dbReference>
<dbReference type="InterPro" id="IPR036188">
    <property type="entry name" value="FAD/NAD-bd_sf"/>
</dbReference>
<proteinExistence type="predicted"/>
<dbReference type="PANTHER" id="PTHR21197">
    <property type="entry name" value="UDP-GALACTOPYRANOSE MUTASE"/>
    <property type="match status" value="1"/>
</dbReference>
<dbReference type="EMBL" id="QRUB01000009">
    <property type="protein sequence ID" value="RGR27484.1"/>
    <property type="molecule type" value="Genomic_DNA"/>
</dbReference>
<sequence length="414" mass="48244">MDIIIGAGITGLSYALFCGHSEYMLIEAEKSVGGYCRTIKRNGFVWDYSGHFFHFRNPYIKEIIMSAITEEDLLFCIKNTKIKYKDRYVDYPFQKNIHQLPKEELLECLYDLFTTNTDAYTTFQEMLYAKFGKSIADKFLIPYNTKLYACNLDSLDKDAMGRFFPYAEKEDIIRNFKSKTNISYNDKFIYPKGGAIEYVNSILNKLDTDKIHTETRVISVSKEDKLVTLSNGESYHYDNLISTVPFPNLLRLISSDYDLSSYSWNQVLVFNLGFDKKGVNVEEHWVYYPENKYCFYRVGFYDNIMCQDRMSLYVEIGFHKDDSIRPSEWLGRVMSDLKEAGVVSSDQVLLDYEAIIMNPAYVHITDSSIKEVERIKKELAGYNIYSIGRYGSWTYCSIEDNIKEALDLSNKIYK</sequence>
<reference evidence="2 3" key="1">
    <citation type="submission" date="2018-08" db="EMBL/GenBank/DDBJ databases">
        <title>A genome reference for cultivated species of the human gut microbiota.</title>
        <authorList>
            <person name="Zou Y."/>
            <person name="Xue W."/>
            <person name="Luo G."/>
        </authorList>
    </citation>
    <scope>NUCLEOTIDE SEQUENCE [LARGE SCALE GENOMIC DNA]</scope>
    <source>
        <strain evidence="2 3">AF25-6</strain>
    </source>
</reference>
<organism evidence="2 3">
    <name type="scientific">Bacteroides stercoris</name>
    <dbReference type="NCBI Taxonomy" id="46506"/>
    <lineage>
        <taxon>Bacteria</taxon>
        <taxon>Pseudomonadati</taxon>
        <taxon>Bacteroidota</taxon>
        <taxon>Bacteroidia</taxon>
        <taxon>Bacteroidales</taxon>
        <taxon>Bacteroidaceae</taxon>
        <taxon>Bacteroides</taxon>
    </lineage>
</organism>
<evidence type="ECO:0000259" key="1">
    <source>
        <dbReference type="Pfam" id="PF01593"/>
    </source>
</evidence>
<dbReference type="GO" id="GO:0050660">
    <property type="term" value="F:flavin adenine dinucleotide binding"/>
    <property type="evidence" value="ECO:0007669"/>
    <property type="project" value="TreeGrafter"/>
</dbReference>
<gene>
    <name evidence="2" type="ORF">DWY58_10895</name>
</gene>
<dbReference type="Gene3D" id="3.50.50.60">
    <property type="entry name" value="FAD/NAD(P)-binding domain"/>
    <property type="match status" value="1"/>
</dbReference>
<feature type="domain" description="Amine oxidase" evidence="1">
    <location>
        <begin position="23"/>
        <end position="340"/>
    </location>
</feature>
<dbReference type="Proteomes" id="UP000284161">
    <property type="component" value="Unassembled WGS sequence"/>
</dbReference>
<dbReference type="InterPro" id="IPR002937">
    <property type="entry name" value="Amino_oxidase"/>
</dbReference>
<dbReference type="Pfam" id="PF01593">
    <property type="entry name" value="Amino_oxidase"/>
    <property type="match status" value="1"/>
</dbReference>
<comment type="caution">
    <text evidence="2">The sequence shown here is derived from an EMBL/GenBank/DDBJ whole genome shotgun (WGS) entry which is preliminary data.</text>
</comment>
<dbReference type="PANTHER" id="PTHR21197:SF0">
    <property type="entry name" value="UDP-GALACTOPYRANOSE MUTASE"/>
    <property type="match status" value="1"/>
</dbReference>
<dbReference type="AlphaFoldDB" id="A0A412E498"/>
<evidence type="ECO:0000313" key="3">
    <source>
        <dbReference type="Proteomes" id="UP000284161"/>
    </source>
</evidence>
<evidence type="ECO:0000313" key="2">
    <source>
        <dbReference type="EMBL" id="RGR27484.1"/>
    </source>
</evidence>
<dbReference type="SUPFAM" id="SSF51971">
    <property type="entry name" value="Nucleotide-binding domain"/>
    <property type="match status" value="1"/>
</dbReference>
<accession>A0A412E498</accession>
<dbReference type="GO" id="GO:0005829">
    <property type="term" value="C:cytosol"/>
    <property type="evidence" value="ECO:0007669"/>
    <property type="project" value="TreeGrafter"/>
</dbReference>